<proteinExistence type="predicted"/>
<gene>
    <name evidence="2" type="ORF">DR999_PMT21756</name>
</gene>
<dbReference type="Proteomes" id="UP000297703">
    <property type="component" value="Unassembled WGS sequence"/>
</dbReference>
<organism evidence="2 3">
    <name type="scientific">Platysternon megacephalum</name>
    <name type="common">big-headed turtle</name>
    <dbReference type="NCBI Taxonomy" id="55544"/>
    <lineage>
        <taxon>Eukaryota</taxon>
        <taxon>Metazoa</taxon>
        <taxon>Chordata</taxon>
        <taxon>Craniata</taxon>
        <taxon>Vertebrata</taxon>
        <taxon>Euteleostomi</taxon>
        <taxon>Archelosauria</taxon>
        <taxon>Testudinata</taxon>
        <taxon>Testudines</taxon>
        <taxon>Cryptodira</taxon>
        <taxon>Durocryptodira</taxon>
        <taxon>Testudinoidea</taxon>
        <taxon>Platysternidae</taxon>
        <taxon>Platysternon</taxon>
    </lineage>
</organism>
<evidence type="ECO:0000313" key="3">
    <source>
        <dbReference type="Proteomes" id="UP000297703"/>
    </source>
</evidence>
<dbReference type="AlphaFoldDB" id="A0A4D9DGH1"/>
<dbReference type="EMBL" id="QXTE01000670">
    <property type="protein sequence ID" value="TFJ96456.1"/>
    <property type="molecule type" value="Genomic_DNA"/>
</dbReference>
<feature type="region of interest" description="Disordered" evidence="1">
    <location>
        <begin position="51"/>
        <end position="73"/>
    </location>
</feature>
<sequence>MARPGVGADLHVKGALPGQRAGEPAMCNQCKCFCLLVQWMWHVIKRLCRRKRESRRSGDETTSLLGDRRNAGS</sequence>
<protein>
    <submittedName>
        <fullName evidence="2">Branched-chain alpha-keto acid dehydrogenase subunit E2</fullName>
    </submittedName>
</protein>
<name>A0A4D9DGH1_9SAUR</name>
<reference evidence="2 3" key="2">
    <citation type="submission" date="2019-04" db="EMBL/GenBank/DDBJ databases">
        <title>The genome sequence of big-headed turtle.</title>
        <authorList>
            <person name="Gong S."/>
        </authorList>
    </citation>
    <scope>NUCLEOTIDE SEQUENCE [LARGE SCALE GENOMIC DNA]</scope>
    <source>
        <strain evidence="2">DO16091913</strain>
        <tissue evidence="2">Muscle</tissue>
    </source>
</reference>
<evidence type="ECO:0000313" key="2">
    <source>
        <dbReference type="EMBL" id="TFJ96456.1"/>
    </source>
</evidence>
<reference evidence="2 3" key="1">
    <citation type="submission" date="2019-04" db="EMBL/GenBank/DDBJ databases">
        <title>Draft genome of the big-headed turtle Platysternon megacephalum.</title>
        <authorList>
            <person name="Gong S."/>
        </authorList>
    </citation>
    <scope>NUCLEOTIDE SEQUENCE [LARGE SCALE GENOMIC DNA]</scope>
    <source>
        <strain evidence="2">DO16091913</strain>
        <tissue evidence="2">Muscle</tissue>
    </source>
</reference>
<evidence type="ECO:0000256" key="1">
    <source>
        <dbReference type="SAM" id="MobiDB-lite"/>
    </source>
</evidence>
<keyword evidence="3" id="KW-1185">Reference proteome</keyword>
<feature type="region of interest" description="Disordered" evidence="1">
    <location>
        <begin position="1"/>
        <end position="23"/>
    </location>
</feature>
<accession>A0A4D9DGH1</accession>
<comment type="caution">
    <text evidence="2">The sequence shown here is derived from an EMBL/GenBank/DDBJ whole genome shotgun (WGS) entry which is preliminary data.</text>
</comment>